<accession>A0A290QCF6</accession>
<dbReference type="KEGG" id="vbh:CMV30_13450"/>
<evidence type="ECO:0000313" key="2">
    <source>
        <dbReference type="Proteomes" id="UP000217265"/>
    </source>
</evidence>
<reference evidence="1 2" key="1">
    <citation type="submission" date="2017-09" db="EMBL/GenBank/DDBJ databases">
        <title>Complete genome sequence of Verrucomicrobial strain HZ-65, isolated from freshwater.</title>
        <authorList>
            <person name="Choi A."/>
        </authorList>
    </citation>
    <scope>NUCLEOTIDE SEQUENCE [LARGE SCALE GENOMIC DNA]</scope>
    <source>
        <strain evidence="1 2">HZ-65</strain>
    </source>
</reference>
<protein>
    <submittedName>
        <fullName evidence="1">Uncharacterized protein</fullName>
    </submittedName>
</protein>
<dbReference type="Proteomes" id="UP000217265">
    <property type="component" value="Chromosome"/>
</dbReference>
<dbReference type="EMBL" id="CP023344">
    <property type="protein sequence ID" value="ATC64890.1"/>
    <property type="molecule type" value="Genomic_DNA"/>
</dbReference>
<name>A0A290QCF6_9BACT</name>
<dbReference type="AlphaFoldDB" id="A0A290QCF6"/>
<keyword evidence="2" id="KW-1185">Reference proteome</keyword>
<proteinExistence type="predicted"/>
<evidence type="ECO:0000313" key="1">
    <source>
        <dbReference type="EMBL" id="ATC64890.1"/>
    </source>
</evidence>
<sequence>MWCVVCVVIAVLLGGCVDGPVVNASGPGNRLGKAVDAKGTPVRAPFYYEPLPVRNACFVESVRLYDQYLGRNIGGESGWVKVLQWGSRESDDKIGLGHAVAVFTARGTLWTYDINHGFTQLAVAVDRRADLTDVTPEIFAKYPQQRPVLAMYREDGFQQERTKVPENLFYHASQDVREVTKVASELGRVRPVKVVEFKFNAGGELKTGMAAAFLFGNRPCLYMPAKGTQIGRVRVTTIDDLPLIVNMLKQLYPNATDVKWGGGGYWFMPPKG</sequence>
<gene>
    <name evidence="1" type="ORF">CMV30_13450</name>
</gene>
<organism evidence="1 2">
    <name type="scientific">Nibricoccus aquaticus</name>
    <dbReference type="NCBI Taxonomy" id="2576891"/>
    <lineage>
        <taxon>Bacteria</taxon>
        <taxon>Pseudomonadati</taxon>
        <taxon>Verrucomicrobiota</taxon>
        <taxon>Opitutia</taxon>
        <taxon>Opitutales</taxon>
        <taxon>Opitutaceae</taxon>
        <taxon>Nibricoccus</taxon>
    </lineage>
</organism>